<evidence type="ECO:0000313" key="2">
    <source>
        <dbReference type="EMBL" id="MBO8414544.1"/>
    </source>
</evidence>
<accession>A0A9D9D6Z7</accession>
<organism evidence="2 3">
    <name type="scientific">Candidatus Scatoplasma merdavium</name>
    <dbReference type="NCBI Taxonomy" id="2840932"/>
    <lineage>
        <taxon>Bacteria</taxon>
        <taxon>Bacillati</taxon>
        <taxon>Bacillota</taxon>
        <taxon>Bacilli</taxon>
        <taxon>Bacillales</taxon>
        <taxon>Candidatus Scatoplasma</taxon>
    </lineage>
</organism>
<keyword evidence="1" id="KW-0812">Transmembrane</keyword>
<reference evidence="2" key="2">
    <citation type="journal article" date="2021" name="PeerJ">
        <title>Extensive microbial diversity within the chicken gut microbiome revealed by metagenomics and culture.</title>
        <authorList>
            <person name="Gilroy R."/>
            <person name="Ravi A."/>
            <person name="Getino M."/>
            <person name="Pursley I."/>
            <person name="Horton D.L."/>
            <person name="Alikhan N.F."/>
            <person name="Baker D."/>
            <person name="Gharbi K."/>
            <person name="Hall N."/>
            <person name="Watson M."/>
            <person name="Adriaenssens E.M."/>
            <person name="Foster-Nyarko E."/>
            <person name="Jarju S."/>
            <person name="Secka A."/>
            <person name="Antonio M."/>
            <person name="Oren A."/>
            <person name="Chaudhuri R.R."/>
            <person name="La Ragione R."/>
            <person name="Hildebrand F."/>
            <person name="Pallen M.J."/>
        </authorList>
    </citation>
    <scope>NUCLEOTIDE SEQUENCE</scope>
    <source>
        <strain evidence="2">1748</strain>
    </source>
</reference>
<feature type="transmembrane region" description="Helical" evidence="1">
    <location>
        <begin position="21"/>
        <end position="44"/>
    </location>
</feature>
<evidence type="ECO:0000256" key="1">
    <source>
        <dbReference type="SAM" id="Phobius"/>
    </source>
</evidence>
<keyword evidence="1" id="KW-1133">Transmembrane helix</keyword>
<sequence length="216" mass="24665">MKKFSLLNKNKTKKSKKKIDSFNIVLCCSIALGILLCFVCYYMTESIEMSISLLIVIAIVCLIVLAFKQGYFKGRKHDDSAIVKCEFLEKLTGKLIIGMEFMKSYEISIDELASSPVKDQLLNALKVEQKVGANNRKYIRRYLHLESGDKEFDELINSAYQISKKSDLENFILLKDKYLENNKKASLQEEIFFNYENIISFAVLIGVICLLIGAVL</sequence>
<protein>
    <submittedName>
        <fullName evidence="2">Uncharacterized protein</fullName>
    </submittedName>
</protein>
<gene>
    <name evidence="2" type="ORF">IAC78_03635</name>
</gene>
<dbReference type="Proteomes" id="UP000823629">
    <property type="component" value="Unassembled WGS sequence"/>
</dbReference>
<keyword evidence="1" id="KW-0472">Membrane</keyword>
<proteinExistence type="predicted"/>
<feature type="transmembrane region" description="Helical" evidence="1">
    <location>
        <begin position="50"/>
        <end position="67"/>
    </location>
</feature>
<name>A0A9D9D6Z7_9BACL</name>
<dbReference type="AlphaFoldDB" id="A0A9D9D6Z7"/>
<evidence type="ECO:0000313" key="3">
    <source>
        <dbReference type="Proteomes" id="UP000823629"/>
    </source>
</evidence>
<feature type="transmembrane region" description="Helical" evidence="1">
    <location>
        <begin position="192"/>
        <end position="215"/>
    </location>
</feature>
<dbReference type="EMBL" id="JADING010000102">
    <property type="protein sequence ID" value="MBO8414544.1"/>
    <property type="molecule type" value="Genomic_DNA"/>
</dbReference>
<comment type="caution">
    <text evidence="2">The sequence shown here is derived from an EMBL/GenBank/DDBJ whole genome shotgun (WGS) entry which is preliminary data.</text>
</comment>
<reference evidence="2" key="1">
    <citation type="submission" date="2020-10" db="EMBL/GenBank/DDBJ databases">
        <authorList>
            <person name="Gilroy R."/>
        </authorList>
    </citation>
    <scope>NUCLEOTIDE SEQUENCE</scope>
    <source>
        <strain evidence="2">1748</strain>
    </source>
</reference>